<sequence>MPWTWLYHLHHCLYFLHRHHRHRHLHLLYRLWIVWWTREVESTTSPTSRPYGGLARWIPPLLPPPPPPPPPPPLPSQRPLDHMVDPRGGVHRLHHLPIRLACLYHLHHHLWIVRQTCEVESTASATFSSDPPASTTSTTTSGSWSPPPPLPSYLTHLPPPPPPPPLDRAADSQGGVHYLLVCLTRLRIVTMELGESTFLESMDGSFQLMVEPDLPLEDVSINLMKRTYNKA</sequence>
<accession>A0ACC1TMJ3</accession>
<protein>
    <submittedName>
        <fullName evidence="1">Uncharacterized protein</fullName>
    </submittedName>
</protein>
<reference evidence="1" key="1">
    <citation type="submission" date="2022-09" db="EMBL/GenBank/DDBJ databases">
        <title>A Global Phylogenomic Analysis of the Shiitake Genus Lentinula.</title>
        <authorList>
            <consortium name="DOE Joint Genome Institute"/>
            <person name="Sierra-Patev S."/>
            <person name="Min B."/>
            <person name="Naranjo-Ortiz M."/>
            <person name="Looney B."/>
            <person name="Konkel Z."/>
            <person name="Slot J.C."/>
            <person name="Sakamoto Y."/>
            <person name="Steenwyk J.L."/>
            <person name="Rokas A."/>
            <person name="Carro J."/>
            <person name="Camarero S."/>
            <person name="Ferreira P."/>
            <person name="Molpeceres G."/>
            <person name="Ruiz-Duenas F.J."/>
            <person name="Serrano A."/>
            <person name="Henrissat B."/>
            <person name="Drula E."/>
            <person name="Hughes K.W."/>
            <person name="Mata J.L."/>
            <person name="Ishikawa N.K."/>
            <person name="Vargas-Isla R."/>
            <person name="Ushijima S."/>
            <person name="Smith C.A."/>
            <person name="Ahrendt S."/>
            <person name="Andreopoulos W."/>
            <person name="He G."/>
            <person name="Labutti K."/>
            <person name="Lipzen A."/>
            <person name="Ng V."/>
            <person name="Riley R."/>
            <person name="Sandor L."/>
            <person name="Barry K."/>
            <person name="Martinez A.T."/>
            <person name="Xiao Y."/>
            <person name="Gibbons J.G."/>
            <person name="Terashima K."/>
            <person name="Grigoriev I.V."/>
            <person name="Hibbett D.S."/>
        </authorList>
    </citation>
    <scope>NUCLEOTIDE SEQUENCE</scope>
    <source>
        <strain evidence="1">TMI1499</strain>
    </source>
</reference>
<organism evidence="1 2">
    <name type="scientific">Lentinula aff. lateritia</name>
    <dbReference type="NCBI Taxonomy" id="2804960"/>
    <lineage>
        <taxon>Eukaryota</taxon>
        <taxon>Fungi</taxon>
        <taxon>Dikarya</taxon>
        <taxon>Basidiomycota</taxon>
        <taxon>Agaricomycotina</taxon>
        <taxon>Agaricomycetes</taxon>
        <taxon>Agaricomycetidae</taxon>
        <taxon>Agaricales</taxon>
        <taxon>Marasmiineae</taxon>
        <taxon>Omphalotaceae</taxon>
        <taxon>Lentinula</taxon>
    </lineage>
</organism>
<dbReference type="Proteomes" id="UP001163835">
    <property type="component" value="Unassembled WGS sequence"/>
</dbReference>
<keyword evidence="2" id="KW-1185">Reference proteome</keyword>
<name>A0ACC1TMJ3_9AGAR</name>
<dbReference type="EMBL" id="MU795504">
    <property type="protein sequence ID" value="KAJ3805931.1"/>
    <property type="molecule type" value="Genomic_DNA"/>
</dbReference>
<evidence type="ECO:0000313" key="2">
    <source>
        <dbReference type="Proteomes" id="UP001163835"/>
    </source>
</evidence>
<proteinExistence type="predicted"/>
<gene>
    <name evidence="1" type="ORF">F5876DRAFT_81233</name>
</gene>
<comment type="caution">
    <text evidence="1">The sequence shown here is derived from an EMBL/GenBank/DDBJ whole genome shotgun (WGS) entry which is preliminary data.</text>
</comment>
<evidence type="ECO:0000313" key="1">
    <source>
        <dbReference type="EMBL" id="KAJ3805931.1"/>
    </source>
</evidence>